<keyword evidence="12" id="KW-1185">Reference proteome</keyword>
<evidence type="ECO:0000259" key="10">
    <source>
        <dbReference type="PROSITE" id="PS50119"/>
    </source>
</evidence>
<feature type="repeat" description="NHL" evidence="8">
    <location>
        <begin position="447"/>
        <end position="475"/>
    </location>
</feature>
<dbReference type="SUPFAM" id="SSF101898">
    <property type="entry name" value="NHL repeat"/>
    <property type="match status" value="1"/>
</dbReference>
<sequence length="700" mass="79570">MMSGRIEMSSGEVTLAELIETEFLKCHECKSSYNVPRLLPCLHTFCEKCISNIAQKTVNKKSLQKDKDGDVSTKPLDTTINTNGYPENTLICPICLATVGIPKEGEKSYPINTLLQNLCEMYDYKHEKERYCEYCQFDNKKVKATFLCLECQDNICNTCSDNHRRTKVTRSHKVIPFVQIEKGLFDHDIREHQEQKCPQHKDEAFEMFCEKCEQLVCKECKVSYHDNHKWSKTEKAATMYRTQMENLLGGLQRQTDAIHNYIQFLTKYSDSIEETMEKLLIHVNQQAECMHKMVEEQKIAFIEAIGGTCQREKAELNAKKVNLDAAATSLRSNATYLRHLLNHGKPNEVLSIHQGITQRLTQLTHMQLDGISSNLRMHFSEGSLTKQNVEILFGKLTIDRIHTDQQESLVTEGPGLSIKSILPNVKNNPEIIISFDSHIMVDTKDVWPTGIAVTKDNEFVIVDRDNKRIKIFDEYGKEKSYFNGEGENKLGSPFDVTILNNGNIAVTDHEFDDVKVFSPKGVFQMSIKGQFKYPRGITVNKKGEIIVLDCRLQQLTIHDSSNGKFLRTIEGKDSKGSKVLVDPYYVTVTPNDDIIVTDTASPNIKVFSPSGQFLAHYGQYGTGTDQVLQPYGVCTDHYGYIFVADSNNHRIHLLLPDGKFSKFLVTKAEGLWHPIGIAISRRGYLVVTEGLGKIKVYKYI</sequence>
<dbReference type="InterPro" id="IPR013083">
    <property type="entry name" value="Znf_RING/FYVE/PHD"/>
</dbReference>
<organism evidence="11 12">
    <name type="scientific">Potamilus streckersoni</name>
    <dbReference type="NCBI Taxonomy" id="2493646"/>
    <lineage>
        <taxon>Eukaryota</taxon>
        <taxon>Metazoa</taxon>
        <taxon>Spiralia</taxon>
        <taxon>Lophotrochozoa</taxon>
        <taxon>Mollusca</taxon>
        <taxon>Bivalvia</taxon>
        <taxon>Autobranchia</taxon>
        <taxon>Heteroconchia</taxon>
        <taxon>Palaeoheterodonta</taxon>
        <taxon>Unionida</taxon>
        <taxon>Unionoidea</taxon>
        <taxon>Unionidae</taxon>
        <taxon>Ambleminae</taxon>
        <taxon>Lampsilini</taxon>
        <taxon>Potamilus</taxon>
    </lineage>
</organism>
<dbReference type="PROSITE" id="PS00518">
    <property type="entry name" value="ZF_RING_1"/>
    <property type="match status" value="1"/>
</dbReference>
<dbReference type="Pfam" id="PF13445">
    <property type="entry name" value="zf-RING_UBOX"/>
    <property type="match status" value="1"/>
</dbReference>
<dbReference type="Pfam" id="PF01436">
    <property type="entry name" value="NHL"/>
    <property type="match status" value="1"/>
</dbReference>
<proteinExistence type="predicted"/>
<evidence type="ECO:0000256" key="5">
    <source>
        <dbReference type="ARBA" id="ARBA00022786"/>
    </source>
</evidence>
<dbReference type="InterPro" id="IPR000315">
    <property type="entry name" value="Znf_B-box"/>
</dbReference>
<keyword evidence="5" id="KW-0833">Ubl conjugation pathway</keyword>
<evidence type="ECO:0000259" key="9">
    <source>
        <dbReference type="PROSITE" id="PS50089"/>
    </source>
</evidence>
<dbReference type="PROSITE" id="PS50089">
    <property type="entry name" value="ZF_RING_2"/>
    <property type="match status" value="1"/>
</dbReference>
<evidence type="ECO:0000313" key="12">
    <source>
        <dbReference type="Proteomes" id="UP001195483"/>
    </source>
</evidence>
<keyword evidence="3" id="KW-0677">Repeat</keyword>
<feature type="domain" description="RING-type" evidence="9">
    <location>
        <begin position="26"/>
        <end position="95"/>
    </location>
</feature>
<dbReference type="InterPro" id="IPR003649">
    <property type="entry name" value="Bbox_C"/>
</dbReference>
<feature type="repeat" description="NHL" evidence="8">
    <location>
        <begin position="618"/>
        <end position="657"/>
    </location>
</feature>
<dbReference type="SMART" id="SM00336">
    <property type="entry name" value="BBOX"/>
    <property type="match status" value="2"/>
</dbReference>
<dbReference type="SUPFAM" id="SSF57850">
    <property type="entry name" value="RING/U-box"/>
    <property type="match status" value="1"/>
</dbReference>
<evidence type="ECO:0000256" key="2">
    <source>
        <dbReference type="ARBA" id="ARBA00022723"/>
    </source>
</evidence>
<dbReference type="Gene3D" id="3.30.40.10">
    <property type="entry name" value="Zinc/RING finger domain, C3HC4 (zinc finger)"/>
    <property type="match status" value="1"/>
</dbReference>
<dbReference type="SUPFAM" id="SSF57845">
    <property type="entry name" value="B-box zinc-binding domain"/>
    <property type="match status" value="1"/>
</dbReference>
<dbReference type="PROSITE" id="PS50119">
    <property type="entry name" value="ZF_BBOX"/>
    <property type="match status" value="2"/>
</dbReference>
<dbReference type="InterPro" id="IPR001841">
    <property type="entry name" value="Znf_RING"/>
</dbReference>
<dbReference type="GO" id="GO:0008270">
    <property type="term" value="F:zinc ion binding"/>
    <property type="evidence" value="ECO:0007669"/>
    <property type="project" value="UniProtKB-KW"/>
</dbReference>
<reference evidence="11" key="1">
    <citation type="journal article" date="2021" name="Genome Biol. Evol.">
        <title>A High-Quality Reference Genome for a Parasitic Bivalve with Doubly Uniparental Inheritance (Bivalvia: Unionida).</title>
        <authorList>
            <person name="Smith C.H."/>
        </authorList>
    </citation>
    <scope>NUCLEOTIDE SEQUENCE</scope>
    <source>
        <strain evidence="11">CHS0354</strain>
    </source>
</reference>
<protein>
    <submittedName>
        <fullName evidence="11">Uncharacterized protein</fullName>
    </submittedName>
</protein>
<reference evidence="11" key="2">
    <citation type="journal article" date="2021" name="Genome Biol. Evol.">
        <title>Developing a high-quality reference genome for a parasitic bivalve with doubly uniparental inheritance (Bivalvia: Unionida).</title>
        <authorList>
            <person name="Smith C.H."/>
        </authorList>
    </citation>
    <scope>NUCLEOTIDE SEQUENCE</scope>
    <source>
        <strain evidence="11">CHS0354</strain>
        <tissue evidence="11">Mantle</tissue>
    </source>
</reference>
<evidence type="ECO:0000256" key="8">
    <source>
        <dbReference type="PROSITE-ProRule" id="PRU00504"/>
    </source>
</evidence>
<dbReference type="CDD" id="cd19757">
    <property type="entry name" value="Bbox1"/>
    <property type="match status" value="1"/>
</dbReference>
<dbReference type="Gene3D" id="3.30.160.60">
    <property type="entry name" value="Classic Zinc Finger"/>
    <property type="match status" value="1"/>
</dbReference>
<evidence type="ECO:0000256" key="4">
    <source>
        <dbReference type="ARBA" id="ARBA00022771"/>
    </source>
</evidence>
<dbReference type="InterPro" id="IPR001258">
    <property type="entry name" value="NHL_repeat"/>
</dbReference>
<evidence type="ECO:0000256" key="1">
    <source>
        <dbReference type="ARBA" id="ARBA00022553"/>
    </source>
</evidence>
<dbReference type="SMART" id="SM00184">
    <property type="entry name" value="RING"/>
    <property type="match status" value="1"/>
</dbReference>
<dbReference type="InterPro" id="IPR011042">
    <property type="entry name" value="6-blade_b-propeller_TolB-like"/>
</dbReference>
<dbReference type="Gene3D" id="4.10.830.40">
    <property type="match status" value="1"/>
</dbReference>
<comment type="caution">
    <text evidence="11">The sequence shown here is derived from an EMBL/GenBank/DDBJ whole genome shotgun (WGS) entry which is preliminary data.</text>
</comment>
<dbReference type="EMBL" id="JAEAOA010002171">
    <property type="protein sequence ID" value="KAK3593497.1"/>
    <property type="molecule type" value="Genomic_DNA"/>
</dbReference>
<feature type="repeat" description="NHL" evidence="8">
    <location>
        <begin position="528"/>
        <end position="561"/>
    </location>
</feature>
<dbReference type="InterPro" id="IPR027370">
    <property type="entry name" value="Znf-RING_euk"/>
</dbReference>
<evidence type="ECO:0000256" key="3">
    <source>
        <dbReference type="ARBA" id="ARBA00022737"/>
    </source>
</evidence>
<dbReference type="PROSITE" id="PS51125">
    <property type="entry name" value="NHL"/>
    <property type="match status" value="3"/>
</dbReference>
<dbReference type="InterPro" id="IPR047153">
    <property type="entry name" value="TRIM45/56/19-like"/>
</dbReference>
<feature type="domain" description="B box-type" evidence="10">
    <location>
        <begin position="127"/>
        <end position="177"/>
    </location>
</feature>
<dbReference type="AlphaFoldDB" id="A0AAE0SK15"/>
<evidence type="ECO:0000256" key="6">
    <source>
        <dbReference type="ARBA" id="ARBA00022833"/>
    </source>
</evidence>
<dbReference type="SMART" id="SM00502">
    <property type="entry name" value="BBC"/>
    <property type="match status" value="1"/>
</dbReference>
<feature type="domain" description="B box-type" evidence="10">
    <location>
        <begin position="192"/>
        <end position="233"/>
    </location>
</feature>
<dbReference type="Proteomes" id="UP001195483">
    <property type="component" value="Unassembled WGS sequence"/>
</dbReference>
<accession>A0AAE0SK15</accession>
<keyword evidence="1" id="KW-0597">Phosphoprotein</keyword>
<keyword evidence="2" id="KW-0479">Metal-binding</keyword>
<name>A0AAE0SK15_9BIVA</name>
<dbReference type="Gene3D" id="2.120.10.30">
    <property type="entry name" value="TolB, C-terminal domain"/>
    <property type="match status" value="1"/>
</dbReference>
<dbReference type="PANTHER" id="PTHR25462">
    <property type="entry name" value="BONUS, ISOFORM C-RELATED"/>
    <property type="match status" value="1"/>
</dbReference>
<reference evidence="11" key="3">
    <citation type="submission" date="2023-05" db="EMBL/GenBank/DDBJ databases">
        <authorList>
            <person name="Smith C.H."/>
        </authorList>
    </citation>
    <scope>NUCLEOTIDE SEQUENCE</scope>
    <source>
        <strain evidence="11">CHS0354</strain>
        <tissue evidence="11">Mantle</tissue>
    </source>
</reference>
<dbReference type="Pfam" id="PF00643">
    <property type="entry name" value="zf-B_box"/>
    <property type="match status" value="1"/>
</dbReference>
<evidence type="ECO:0000256" key="7">
    <source>
        <dbReference type="PROSITE-ProRule" id="PRU00024"/>
    </source>
</evidence>
<dbReference type="PANTHER" id="PTHR25462:SF296">
    <property type="entry name" value="MEIOTIC P26, ISOFORM F"/>
    <property type="match status" value="1"/>
</dbReference>
<keyword evidence="6" id="KW-0862">Zinc</keyword>
<dbReference type="InterPro" id="IPR017907">
    <property type="entry name" value="Znf_RING_CS"/>
</dbReference>
<keyword evidence="4 7" id="KW-0863">Zinc-finger</keyword>
<gene>
    <name evidence="11" type="ORF">CHS0354_037020</name>
</gene>
<evidence type="ECO:0000313" key="11">
    <source>
        <dbReference type="EMBL" id="KAK3593497.1"/>
    </source>
</evidence>